<name>K0K3J7_SACES</name>
<dbReference type="KEGG" id="sesp:BN6_48650"/>
<keyword evidence="2" id="KW-1185">Reference proteome</keyword>
<accession>K0K3J7</accession>
<dbReference type="RefSeq" id="WP_015102249.1">
    <property type="nucleotide sequence ID" value="NC_019673.1"/>
</dbReference>
<dbReference type="HOGENOM" id="CLU_1524070_0_0_11"/>
<gene>
    <name evidence="1" type="ordered locus">BN6_48650</name>
</gene>
<dbReference type="PATRIC" id="fig|1179773.3.peg.4880"/>
<evidence type="ECO:0000313" key="1">
    <source>
        <dbReference type="EMBL" id="CCH32137.1"/>
    </source>
</evidence>
<dbReference type="Proteomes" id="UP000006281">
    <property type="component" value="Chromosome"/>
</dbReference>
<organism evidence="1 2">
    <name type="scientific">Saccharothrix espanaensis (strain ATCC 51144 / DSM 44229 / JCM 9112 / NBRC 15066 / NRRL 15764)</name>
    <dbReference type="NCBI Taxonomy" id="1179773"/>
    <lineage>
        <taxon>Bacteria</taxon>
        <taxon>Bacillati</taxon>
        <taxon>Actinomycetota</taxon>
        <taxon>Actinomycetes</taxon>
        <taxon>Pseudonocardiales</taxon>
        <taxon>Pseudonocardiaceae</taxon>
        <taxon>Saccharothrix</taxon>
    </lineage>
</organism>
<dbReference type="EMBL" id="HE804045">
    <property type="protein sequence ID" value="CCH32137.1"/>
    <property type="molecule type" value="Genomic_DNA"/>
</dbReference>
<dbReference type="STRING" id="1179773.BN6_48650"/>
<dbReference type="eggNOG" id="COG1506">
    <property type="taxonomic scope" value="Bacteria"/>
</dbReference>
<reference evidence="1 2" key="1">
    <citation type="journal article" date="2012" name="BMC Genomics">
        <title>Complete genome sequence of Saccharothrix espanaensis DSM 44229T and comparison to the other completely sequenced Pseudonocardiaceae.</title>
        <authorList>
            <person name="Strobel T."/>
            <person name="Al-Dilaimi A."/>
            <person name="Blom J."/>
            <person name="Gessner A."/>
            <person name="Kalinowski J."/>
            <person name="Luzhetska M."/>
            <person name="Puhler A."/>
            <person name="Szczepanowski R."/>
            <person name="Bechthold A."/>
            <person name="Ruckert C."/>
        </authorList>
    </citation>
    <scope>NUCLEOTIDE SEQUENCE [LARGE SCALE GENOMIC DNA]</scope>
    <source>
        <strain evidence="2">ATCC 51144 / DSM 44229 / JCM 9112 / NBRC 15066 / NRRL 15764</strain>
    </source>
</reference>
<dbReference type="Gene3D" id="2.140.10.30">
    <property type="entry name" value="Dipeptidylpeptidase IV, N-terminal domain"/>
    <property type="match status" value="1"/>
</dbReference>
<proteinExistence type="predicted"/>
<sequence>MADGAGRRFVLVDPAAGTREPAFDHGRLAAAPADAAEQPVDPDALPFAAVEPVGDAVEFVAFGEYWRCGLDDYTCERAEFTPPGTPLEVLSPDRTVAVSQRGPDLWARSLSDGREWALTTDGGPDHQYGTGPAGTGNSTLLRKIGLPHLPPAVVWSPDSGPVGCWSSWNAPTSPGS</sequence>
<evidence type="ECO:0000313" key="2">
    <source>
        <dbReference type="Proteomes" id="UP000006281"/>
    </source>
</evidence>
<dbReference type="AlphaFoldDB" id="K0K3J7"/>
<protein>
    <submittedName>
        <fullName evidence="1">Peptidase S9B</fullName>
    </submittedName>
</protein>